<dbReference type="RefSeq" id="WP_039679598.1">
    <property type="nucleotide sequence ID" value="NZ_JAWGXO010000018.1"/>
</dbReference>
<feature type="transmembrane region" description="Helical" evidence="1">
    <location>
        <begin position="83"/>
        <end position="105"/>
    </location>
</feature>
<keyword evidence="3" id="KW-1185">Reference proteome</keyword>
<comment type="caution">
    <text evidence="2">The sequence shown here is derived from an EMBL/GenBank/DDBJ whole genome shotgun (WGS) entry which is preliminary data.</text>
</comment>
<feature type="transmembrane region" description="Helical" evidence="1">
    <location>
        <begin position="41"/>
        <end position="62"/>
    </location>
</feature>
<dbReference type="EMBL" id="JWHR01000080">
    <property type="protein sequence ID" value="KHS57277.1"/>
    <property type="molecule type" value="Genomic_DNA"/>
</dbReference>
<dbReference type="OrthoDB" id="1097929at2"/>
<keyword evidence="1" id="KW-1133">Transmembrane helix</keyword>
<accession>A0A0B3W4F0</accession>
<name>A0A0B3W4F0_9FIRM</name>
<dbReference type="STRING" id="1577792.QX51_09095"/>
<evidence type="ECO:0000313" key="3">
    <source>
        <dbReference type="Proteomes" id="UP000031189"/>
    </source>
</evidence>
<feature type="transmembrane region" description="Helical" evidence="1">
    <location>
        <begin position="12"/>
        <end position="29"/>
    </location>
</feature>
<evidence type="ECO:0000313" key="2">
    <source>
        <dbReference type="EMBL" id="KHS57277.1"/>
    </source>
</evidence>
<protein>
    <submittedName>
        <fullName evidence="2">Uncharacterized protein</fullName>
    </submittedName>
</protein>
<proteinExistence type="predicted"/>
<dbReference type="Proteomes" id="UP000031189">
    <property type="component" value="Unassembled WGS sequence"/>
</dbReference>
<keyword evidence="1" id="KW-0472">Membrane</keyword>
<organism evidence="2 3">
    <name type="scientific">Terrisporobacter othiniensis</name>
    <dbReference type="NCBI Taxonomy" id="1577792"/>
    <lineage>
        <taxon>Bacteria</taxon>
        <taxon>Bacillati</taxon>
        <taxon>Bacillota</taxon>
        <taxon>Clostridia</taxon>
        <taxon>Peptostreptococcales</taxon>
        <taxon>Peptostreptococcaceae</taxon>
        <taxon>Terrisporobacter</taxon>
    </lineage>
</organism>
<dbReference type="AlphaFoldDB" id="A0A0B3W4F0"/>
<sequence>MELFTPRCNKRSLLLIAGLVWIFAGGMVSKLGLDVLFTSSIHPFISLAVAVITFYVFFNFIFIKLVKKHKNRISAKEQDKLCLFSFFDVKSYVIMIFMMGLGITIRSIHFINPLCWAAVYIGIGLALLSAGIAFVVEWKNWN</sequence>
<keyword evidence="1" id="KW-0812">Transmembrane</keyword>
<feature type="transmembrane region" description="Helical" evidence="1">
    <location>
        <begin position="117"/>
        <end position="136"/>
    </location>
</feature>
<gene>
    <name evidence="2" type="ORF">QX51_09095</name>
</gene>
<reference evidence="2 3" key="1">
    <citation type="submission" date="2014-12" db="EMBL/GenBank/DDBJ databases">
        <title>Draft genome sequence of Terrisporobacter sp. 08-306576, isolated from the blood culture of a bacteremia patient.</title>
        <authorList>
            <person name="Lund L.C."/>
            <person name="Sydenham T.V."/>
            <person name="Hogh S.V."/>
            <person name="Skov M.N."/>
            <person name="Kemp M."/>
            <person name="Justesen U.S."/>
        </authorList>
    </citation>
    <scope>NUCLEOTIDE SEQUENCE [LARGE SCALE GENOMIC DNA]</scope>
    <source>
        <strain evidence="2 3">08-306576</strain>
    </source>
</reference>
<evidence type="ECO:0000256" key="1">
    <source>
        <dbReference type="SAM" id="Phobius"/>
    </source>
</evidence>